<evidence type="ECO:0000256" key="6">
    <source>
        <dbReference type="PROSITE-ProRule" id="PRU00108"/>
    </source>
</evidence>
<dbReference type="PROSITE" id="PS50071">
    <property type="entry name" value="HOMEOBOX_2"/>
    <property type="match status" value="1"/>
</dbReference>
<dbReference type="OMA" id="TMDSAYG"/>
<dbReference type="InterPro" id="IPR009057">
    <property type="entry name" value="Homeodomain-like_sf"/>
</dbReference>
<keyword evidence="4 6" id="KW-0371">Homeobox</keyword>
<evidence type="ECO:0000256" key="7">
    <source>
        <dbReference type="RuleBase" id="RU000682"/>
    </source>
</evidence>
<evidence type="ECO:0000256" key="2">
    <source>
        <dbReference type="ARBA" id="ARBA00022473"/>
    </source>
</evidence>
<dbReference type="GO" id="GO:0000981">
    <property type="term" value="F:DNA-binding transcription factor activity, RNA polymerase II-specific"/>
    <property type="evidence" value="ECO:0007669"/>
    <property type="project" value="InterPro"/>
</dbReference>
<gene>
    <name evidence="11" type="ORF">WN55_01562</name>
</gene>
<keyword evidence="3 6" id="KW-0238">DNA-binding</keyword>
<feature type="domain" description="Homeobox" evidence="10">
    <location>
        <begin position="250"/>
        <end position="310"/>
    </location>
</feature>
<sequence>MSVALVTMDSAYGLRLGLGGHHHHHHHHPHRVRSPESHVVPHQEQPQDHKEDIETPLRFSVVNILRPEFGREAILNTKTPKPAGLATGHPTTIPVPIPRHSPLSLPRDLSLSSSRLSPSRPQTGSFSVHRDRDLFSSHCGLTSPLQRSTGLSRSGSLESLASSRSSVTGSSVTGAPSLGSTSSTISGDSLSGDSSTSSTPSTGSGQQASLNGQSPWPAWVYCTRYSDRPSSGPRTRRVKRSQSISKATTPEEKRPRTAFSAEQLARLKREFAENRYLTERRRQQLSRDLGLNEAQIKIWFQNKRAKIKKASGQKNPLALQLMAQGLYNHSTVPVDEDGEEIVTGSNHPH</sequence>
<feature type="compositionally biased region" description="Low complexity" evidence="9">
    <location>
        <begin position="100"/>
        <end position="121"/>
    </location>
</feature>
<feature type="compositionally biased region" description="Basic and acidic residues" evidence="9">
    <location>
        <begin position="33"/>
        <end position="50"/>
    </location>
</feature>
<keyword evidence="5 6" id="KW-0539">Nucleus</keyword>
<dbReference type="AlphaFoldDB" id="A0A154PG63"/>
<dbReference type="FunFam" id="1.10.10.60:FF:000189">
    <property type="entry name" value="Homeobox protein engrailed-like"/>
    <property type="match status" value="1"/>
</dbReference>
<evidence type="ECO:0000313" key="12">
    <source>
        <dbReference type="Proteomes" id="UP000076502"/>
    </source>
</evidence>
<dbReference type="PROSITE" id="PS00027">
    <property type="entry name" value="HOMEOBOX_1"/>
    <property type="match status" value="1"/>
</dbReference>
<evidence type="ECO:0000256" key="9">
    <source>
        <dbReference type="SAM" id="MobiDB-lite"/>
    </source>
</evidence>
<dbReference type="InterPro" id="IPR019549">
    <property type="entry name" value="Homeobox-engrailed_C-terminal"/>
</dbReference>
<dbReference type="STRING" id="178035.A0A154PG63"/>
<reference evidence="11 12" key="1">
    <citation type="submission" date="2015-07" db="EMBL/GenBank/DDBJ databases">
        <title>The genome of Dufourea novaeangliae.</title>
        <authorList>
            <person name="Pan H."/>
            <person name="Kapheim K."/>
        </authorList>
    </citation>
    <scope>NUCLEOTIDE SEQUENCE [LARGE SCALE GENOMIC DNA]</scope>
    <source>
        <strain evidence="11">0120121106</strain>
        <tissue evidence="11">Whole body</tissue>
    </source>
</reference>
<dbReference type="Pfam" id="PF00046">
    <property type="entry name" value="Homeodomain"/>
    <property type="match status" value="1"/>
</dbReference>
<dbReference type="GO" id="GO:0000978">
    <property type="term" value="F:RNA polymerase II cis-regulatory region sequence-specific DNA binding"/>
    <property type="evidence" value="ECO:0007669"/>
    <property type="project" value="TreeGrafter"/>
</dbReference>
<protein>
    <recommendedName>
        <fullName evidence="8">Homeobox protein engrailed-like</fullName>
    </recommendedName>
</protein>
<dbReference type="PRINTS" id="PR00026">
    <property type="entry name" value="ENGRAILED"/>
</dbReference>
<dbReference type="PRINTS" id="PR00024">
    <property type="entry name" value="HOMEOBOX"/>
</dbReference>
<keyword evidence="12" id="KW-1185">Reference proteome</keyword>
<dbReference type="InterPro" id="IPR050720">
    <property type="entry name" value="Engrailed_Homeobox_TFs"/>
</dbReference>
<dbReference type="InterPro" id="IPR019737">
    <property type="entry name" value="Homeobox-engrailed_CS"/>
</dbReference>
<dbReference type="PANTHER" id="PTHR24341">
    <property type="entry name" value="HOMEOBOX PROTEIN ENGRAILED"/>
    <property type="match status" value="1"/>
</dbReference>
<dbReference type="InterPro" id="IPR017970">
    <property type="entry name" value="Homeobox_CS"/>
</dbReference>
<dbReference type="PROSITE" id="PS00033">
    <property type="entry name" value="ENGRAILED"/>
    <property type="match status" value="1"/>
</dbReference>
<evidence type="ECO:0000256" key="1">
    <source>
        <dbReference type="ARBA" id="ARBA00004123"/>
    </source>
</evidence>
<feature type="compositionally biased region" description="Low complexity" evidence="9">
    <location>
        <begin position="147"/>
        <end position="205"/>
    </location>
</feature>
<feature type="region of interest" description="Disordered" evidence="9">
    <location>
        <begin position="18"/>
        <end position="50"/>
    </location>
</feature>
<dbReference type="InterPro" id="IPR020479">
    <property type="entry name" value="HD_metazoa"/>
</dbReference>
<evidence type="ECO:0000313" key="11">
    <source>
        <dbReference type="EMBL" id="KZC10863.1"/>
    </source>
</evidence>
<dbReference type="Proteomes" id="UP000076502">
    <property type="component" value="Unassembled WGS sequence"/>
</dbReference>
<evidence type="ECO:0000256" key="8">
    <source>
        <dbReference type="RuleBase" id="RU510713"/>
    </source>
</evidence>
<dbReference type="GO" id="GO:0005634">
    <property type="term" value="C:nucleus"/>
    <property type="evidence" value="ECO:0007669"/>
    <property type="project" value="UniProtKB-SubCell"/>
</dbReference>
<dbReference type="InterPro" id="IPR001356">
    <property type="entry name" value="HD"/>
</dbReference>
<dbReference type="GO" id="GO:0030182">
    <property type="term" value="P:neuron differentiation"/>
    <property type="evidence" value="ECO:0007669"/>
    <property type="project" value="TreeGrafter"/>
</dbReference>
<proteinExistence type="inferred from homology"/>
<dbReference type="Pfam" id="PF10525">
    <property type="entry name" value="Engrail_1_C_sig"/>
    <property type="match status" value="1"/>
</dbReference>
<dbReference type="SUPFAM" id="SSF46689">
    <property type="entry name" value="Homeodomain-like"/>
    <property type="match status" value="1"/>
</dbReference>
<accession>A0A154PG63</accession>
<dbReference type="PRINTS" id="PR00031">
    <property type="entry name" value="HTHREPRESSR"/>
</dbReference>
<feature type="compositionally biased region" description="Basic residues" evidence="9">
    <location>
        <begin position="20"/>
        <end position="32"/>
    </location>
</feature>
<name>A0A154PG63_DUFNO</name>
<dbReference type="InterPro" id="IPR000747">
    <property type="entry name" value="HD_engrailed"/>
</dbReference>
<dbReference type="CDD" id="cd00086">
    <property type="entry name" value="homeodomain"/>
    <property type="match status" value="1"/>
</dbReference>
<feature type="DNA-binding region" description="Homeobox" evidence="6">
    <location>
        <begin position="252"/>
        <end position="311"/>
    </location>
</feature>
<dbReference type="Gene3D" id="1.10.10.60">
    <property type="entry name" value="Homeodomain-like"/>
    <property type="match status" value="1"/>
</dbReference>
<comment type="subcellular location">
    <subcellularLocation>
        <location evidence="1 6 7">Nucleus</location>
    </subcellularLocation>
</comment>
<comment type="similarity">
    <text evidence="8">Belongs to the Engrailed homeobox family.</text>
</comment>
<evidence type="ECO:0000256" key="5">
    <source>
        <dbReference type="ARBA" id="ARBA00023242"/>
    </source>
</evidence>
<keyword evidence="2" id="KW-0217">Developmental protein</keyword>
<dbReference type="EMBL" id="KQ434899">
    <property type="protein sequence ID" value="KZC10863.1"/>
    <property type="molecule type" value="Genomic_DNA"/>
</dbReference>
<organism evidence="11 12">
    <name type="scientific">Dufourea novaeangliae</name>
    <name type="common">Sweat bee</name>
    <dbReference type="NCBI Taxonomy" id="178035"/>
    <lineage>
        <taxon>Eukaryota</taxon>
        <taxon>Metazoa</taxon>
        <taxon>Ecdysozoa</taxon>
        <taxon>Arthropoda</taxon>
        <taxon>Hexapoda</taxon>
        <taxon>Insecta</taxon>
        <taxon>Pterygota</taxon>
        <taxon>Neoptera</taxon>
        <taxon>Endopterygota</taxon>
        <taxon>Hymenoptera</taxon>
        <taxon>Apocrita</taxon>
        <taxon>Aculeata</taxon>
        <taxon>Apoidea</taxon>
        <taxon>Anthophila</taxon>
        <taxon>Halictidae</taxon>
        <taxon>Rophitinae</taxon>
        <taxon>Dufourea</taxon>
    </lineage>
</organism>
<feature type="region of interest" description="Disordered" evidence="9">
    <location>
        <begin position="75"/>
        <end position="212"/>
    </location>
</feature>
<dbReference type="SMART" id="SM00389">
    <property type="entry name" value="HOX"/>
    <property type="match status" value="1"/>
</dbReference>
<dbReference type="InterPro" id="IPR000047">
    <property type="entry name" value="HTH_motif"/>
</dbReference>
<dbReference type="GO" id="GO:0009653">
    <property type="term" value="P:anatomical structure morphogenesis"/>
    <property type="evidence" value="ECO:0007669"/>
    <property type="project" value="UniProtKB-ARBA"/>
</dbReference>
<feature type="region of interest" description="Disordered" evidence="9">
    <location>
        <begin position="225"/>
        <end position="258"/>
    </location>
</feature>
<dbReference type="PANTHER" id="PTHR24341:SF6">
    <property type="entry name" value="HOMEOBOX PROTEIN INVECTED"/>
    <property type="match status" value="1"/>
</dbReference>
<evidence type="ECO:0000256" key="3">
    <source>
        <dbReference type="ARBA" id="ARBA00023125"/>
    </source>
</evidence>
<evidence type="ECO:0000259" key="10">
    <source>
        <dbReference type="PROSITE" id="PS50071"/>
    </source>
</evidence>
<dbReference type="OrthoDB" id="6159439at2759"/>
<evidence type="ECO:0000256" key="4">
    <source>
        <dbReference type="ARBA" id="ARBA00023155"/>
    </source>
</evidence>